<dbReference type="AlphaFoldDB" id="A0A9Q0IWF7"/>
<evidence type="ECO:0000256" key="2">
    <source>
        <dbReference type="ARBA" id="ARBA00022859"/>
    </source>
</evidence>
<evidence type="ECO:0000256" key="3">
    <source>
        <dbReference type="ARBA" id="ARBA00022999"/>
    </source>
</evidence>
<feature type="region of interest" description="Disordered" evidence="6">
    <location>
        <begin position="113"/>
        <end position="160"/>
    </location>
</feature>
<gene>
    <name evidence="8" type="ORF">NHX12_021919</name>
</gene>
<keyword evidence="4" id="KW-1064">Adaptive immunity</keyword>
<dbReference type="PANTHER" id="PTHR46051:SF1">
    <property type="entry name" value="INOSITOL POLYPHOSPHATE-RELATED PHOSPHATASE DOMAIN-CONTAINING PROTEIN"/>
    <property type="match status" value="1"/>
</dbReference>
<name>A0A9Q0IWF7_9TELE</name>
<evidence type="ECO:0000256" key="6">
    <source>
        <dbReference type="SAM" id="MobiDB-lite"/>
    </source>
</evidence>
<evidence type="ECO:0000313" key="8">
    <source>
        <dbReference type="EMBL" id="KAJ3611906.1"/>
    </source>
</evidence>
<dbReference type="EMBL" id="JANIIK010000037">
    <property type="protein sequence ID" value="KAJ3611906.1"/>
    <property type="molecule type" value="Genomic_DNA"/>
</dbReference>
<sequence>MAMPLCYHPGLSKRKCEELLGRKAKDGAFLIRESETVKGALCLCVYKQKFVFTYRVVTSAGQFSVVAVDGVKPVFFQTLQELISHYRKRDQGLVIHLCFDVNREAGPLIRPPLPRDQVSCDQVPRDQVPRDQVSRDQVSRDQVSRDQVSRDQVSRDQVSSDQVFSEETTCNGTYHLCGSYTCCQTPRRVNLLLFPCKL</sequence>
<dbReference type="GO" id="GO:0045087">
    <property type="term" value="P:innate immune response"/>
    <property type="evidence" value="ECO:0007669"/>
    <property type="project" value="UniProtKB-KW"/>
</dbReference>
<dbReference type="Gene3D" id="3.30.505.10">
    <property type="entry name" value="SH2 domain"/>
    <property type="match status" value="1"/>
</dbReference>
<dbReference type="InterPro" id="IPR000980">
    <property type="entry name" value="SH2"/>
</dbReference>
<dbReference type="GO" id="GO:0009966">
    <property type="term" value="P:regulation of signal transduction"/>
    <property type="evidence" value="ECO:0007669"/>
    <property type="project" value="TreeGrafter"/>
</dbReference>
<dbReference type="Proteomes" id="UP001148018">
    <property type="component" value="Unassembled WGS sequence"/>
</dbReference>
<evidence type="ECO:0000256" key="1">
    <source>
        <dbReference type="ARBA" id="ARBA00022588"/>
    </source>
</evidence>
<dbReference type="GO" id="GO:0050776">
    <property type="term" value="P:regulation of immune response"/>
    <property type="evidence" value="ECO:0007669"/>
    <property type="project" value="TreeGrafter"/>
</dbReference>
<feature type="compositionally biased region" description="Basic and acidic residues" evidence="6">
    <location>
        <begin position="123"/>
        <end position="154"/>
    </location>
</feature>
<keyword evidence="2" id="KW-0391">Immunity</keyword>
<accession>A0A9Q0IWF7</accession>
<keyword evidence="1" id="KW-0399">Innate immunity</keyword>
<evidence type="ECO:0000259" key="7">
    <source>
        <dbReference type="PROSITE" id="PS50001"/>
    </source>
</evidence>
<feature type="domain" description="SH2" evidence="7">
    <location>
        <begin position="6"/>
        <end position="112"/>
    </location>
</feature>
<dbReference type="SMART" id="SM00252">
    <property type="entry name" value="SH2"/>
    <property type="match status" value="1"/>
</dbReference>
<evidence type="ECO:0000256" key="5">
    <source>
        <dbReference type="PROSITE-ProRule" id="PRU00191"/>
    </source>
</evidence>
<dbReference type="OrthoDB" id="8815311at2759"/>
<keyword evidence="3 5" id="KW-0727">SH2 domain</keyword>
<comment type="caution">
    <text evidence="8">The sequence shown here is derived from an EMBL/GenBank/DDBJ whole genome shotgun (WGS) entry which is preliminary data.</text>
</comment>
<dbReference type="GO" id="GO:0002250">
    <property type="term" value="P:adaptive immune response"/>
    <property type="evidence" value="ECO:0007669"/>
    <property type="project" value="UniProtKB-KW"/>
</dbReference>
<dbReference type="PANTHER" id="PTHR46051">
    <property type="entry name" value="SH2 DOMAIN-CONTAINING PROTEIN"/>
    <property type="match status" value="1"/>
</dbReference>
<dbReference type="SUPFAM" id="SSF55550">
    <property type="entry name" value="SH2 domain"/>
    <property type="match status" value="1"/>
</dbReference>
<proteinExistence type="predicted"/>
<dbReference type="Pfam" id="PF00017">
    <property type="entry name" value="SH2"/>
    <property type="match status" value="1"/>
</dbReference>
<reference evidence="8" key="1">
    <citation type="submission" date="2022-07" db="EMBL/GenBank/DDBJ databases">
        <title>Chromosome-level genome of Muraenolepis orangiensis.</title>
        <authorList>
            <person name="Kim J."/>
        </authorList>
    </citation>
    <scope>NUCLEOTIDE SEQUENCE</scope>
    <source>
        <strain evidence="8">KU_S4_2022</strain>
        <tissue evidence="8">Muscle</tissue>
    </source>
</reference>
<dbReference type="PRINTS" id="PR00401">
    <property type="entry name" value="SH2DOMAIN"/>
</dbReference>
<dbReference type="InterPro" id="IPR036860">
    <property type="entry name" value="SH2_dom_sf"/>
</dbReference>
<keyword evidence="9" id="KW-1185">Reference proteome</keyword>
<dbReference type="PROSITE" id="PS50001">
    <property type="entry name" value="SH2"/>
    <property type="match status" value="1"/>
</dbReference>
<evidence type="ECO:0000256" key="4">
    <source>
        <dbReference type="ARBA" id="ARBA00023130"/>
    </source>
</evidence>
<protein>
    <recommendedName>
        <fullName evidence="7">SH2 domain-containing protein</fullName>
    </recommendedName>
</protein>
<organism evidence="8 9">
    <name type="scientific">Muraenolepis orangiensis</name>
    <name type="common">Patagonian moray cod</name>
    <dbReference type="NCBI Taxonomy" id="630683"/>
    <lineage>
        <taxon>Eukaryota</taxon>
        <taxon>Metazoa</taxon>
        <taxon>Chordata</taxon>
        <taxon>Craniata</taxon>
        <taxon>Vertebrata</taxon>
        <taxon>Euteleostomi</taxon>
        <taxon>Actinopterygii</taxon>
        <taxon>Neopterygii</taxon>
        <taxon>Teleostei</taxon>
        <taxon>Neoteleostei</taxon>
        <taxon>Acanthomorphata</taxon>
        <taxon>Zeiogadaria</taxon>
        <taxon>Gadariae</taxon>
        <taxon>Gadiformes</taxon>
        <taxon>Muraenolepidoidei</taxon>
        <taxon>Muraenolepididae</taxon>
        <taxon>Muraenolepis</taxon>
    </lineage>
</organism>
<evidence type="ECO:0000313" key="9">
    <source>
        <dbReference type="Proteomes" id="UP001148018"/>
    </source>
</evidence>